<dbReference type="AlphaFoldDB" id="A0A4S8PKG7"/>
<proteinExistence type="predicted"/>
<dbReference type="PANTHER" id="PTHR38479:SF2">
    <property type="entry name" value="WINGED HELIX DNA-BINDING DOMAIN-CONTAINING PROTEIN"/>
    <property type="match status" value="1"/>
</dbReference>
<keyword evidence="2" id="KW-1185">Reference proteome</keyword>
<organism evidence="1 2">
    <name type="scientific">Glycomyces paridis</name>
    <dbReference type="NCBI Taxonomy" id="2126555"/>
    <lineage>
        <taxon>Bacteria</taxon>
        <taxon>Bacillati</taxon>
        <taxon>Actinomycetota</taxon>
        <taxon>Actinomycetes</taxon>
        <taxon>Glycomycetales</taxon>
        <taxon>Glycomycetaceae</taxon>
        <taxon>Glycomyces</taxon>
    </lineage>
</organism>
<name>A0A4S8PKG7_9ACTN</name>
<dbReference type="OrthoDB" id="9148135at2"/>
<dbReference type="EMBL" id="STGX01000004">
    <property type="protein sequence ID" value="THV30062.1"/>
    <property type="molecule type" value="Genomic_DNA"/>
</dbReference>
<evidence type="ECO:0000313" key="1">
    <source>
        <dbReference type="EMBL" id="THV30062.1"/>
    </source>
</evidence>
<keyword evidence="1" id="KW-0238">DNA-binding</keyword>
<dbReference type="InterPro" id="IPR009351">
    <property type="entry name" value="AlkZ-like"/>
</dbReference>
<accession>A0A4S8PKG7</accession>
<dbReference type="Proteomes" id="UP000305792">
    <property type="component" value="Unassembled WGS sequence"/>
</dbReference>
<evidence type="ECO:0000313" key="2">
    <source>
        <dbReference type="Proteomes" id="UP000305792"/>
    </source>
</evidence>
<dbReference type="GO" id="GO:0003677">
    <property type="term" value="F:DNA binding"/>
    <property type="evidence" value="ECO:0007669"/>
    <property type="project" value="UniProtKB-KW"/>
</dbReference>
<gene>
    <name evidence="1" type="ORF">E9998_06705</name>
</gene>
<dbReference type="RefSeq" id="WP_136528935.1">
    <property type="nucleotide sequence ID" value="NZ_STGX01000004.1"/>
</dbReference>
<dbReference type="PANTHER" id="PTHR38479">
    <property type="entry name" value="LMO0824 PROTEIN"/>
    <property type="match status" value="1"/>
</dbReference>
<protein>
    <submittedName>
        <fullName evidence="1">Winged helix DNA-binding domain-containing protein</fullName>
    </submittedName>
</protein>
<reference evidence="1 2" key="1">
    <citation type="journal article" date="2018" name="Int. J. Syst. Evol. Microbiol.">
        <title>Glycomyces paridis sp. nov., isolated from the medicinal plant Paris polyphylla.</title>
        <authorList>
            <person name="Fang X.M."/>
            <person name="Bai J.L."/>
            <person name="Su J."/>
            <person name="Zhao L.L."/>
            <person name="Liu H.Y."/>
            <person name="Ma B.P."/>
            <person name="Zhang Y.Q."/>
            <person name="Yu L.Y."/>
        </authorList>
    </citation>
    <scope>NUCLEOTIDE SEQUENCE [LARGE SCALE GENOMIC DNA]</scope>
    <source>
        <strain evidence="1 2">CPCC 204357</strain>
    </source>
</reference>
<comment type="caution">
    <text evidence="1">The sequence shown here is derived from an EMBL/GenBank/DDBJ whole genome shotgun (WGS) entry which is preliminary data.</text>
</comment>
<dbReference type="Pfam" id="PF06224">
    <property type="entry name" value="AlkZ-like"/>
    <property type="match status" value="1"/>
</dbReference>
<sequence>MSTPTDLTPRAIAAWRAHSQRLWGERLAAPMDAFEHLGAVQSQEYQPSKLTPAMRAVPDAQALAFAGPAAVDALIDSGAVVRTHVLRPTWHTVPAGDLRMMLAASAERVEQLMAGNDRAFGFDEWTIGRSVDVLADATAGARHLTREEASAVLAEAGISDPTGQRLGHMLAHAELREAICSGTPKGGKQTYANFDERVPAGRISRGEAVRELARRFFVSRGPATVKDFTRWATLKVVDAKAAIEELGLASVEAAGRVLYFGGERPEAAAGGPVVDFVQGFDEMLCSYTDSKDLVLHHSVPRSRFPDRPRFNPAILLDGQVIGNWKATPKRESLVVETWRARGFTAAEIAALRRGADRLRAWYGKDELDLRLDHAA</sequence>